<dbReference type="STRING" id="1798664.A3C93_03315"/>
<dbReference type="InterPro" id="IPR005122">
    <property type="entry name" value="Uracil-DNA_glycosylase-like"/>
</dbReference>
<dbReference type="GO" id="GO:0005737">
    <property type="term" value="C:cytoplasm"/>
    <property type="evidence" value="ECO:0007669"/>
    <property type="project" value="UniProtKB-SubCell"/>
</dbReference>
<dbReference type="InterPro" id="IPR036895">
    <property type="entry name" value="Uracil-DNA_glycosylase-like_sf"/>
</dbReference>
<keyword evidence="5 8" id="KW-0227">DNA damage</keyword>
<dbReference type="NCBIfam" id="NF003591">
    <property type="entry name" value="PRK05254.1-4"/>
    <property type="match status" value="1"/>
</dbReference>
<dbReference type="HAMAP" id="MF_00148">
    <property type="entry name" value="UDG"/>
    <property type="match status" value="1"/>
</dbReference>
<dbReference type="NCBIfam" id="TIGR00628">
    <property type="entry name" value="ung"/>
    <property type="match status" value="1"/>
</dbReference>
<dbReference type="SUPFAM" id="SSF52141">
    <property type="entry name" value="Uracil-DNA glycosylase-like"/>
    <property type="match status" value="1"/>
</dbReference>
<evidence type="ECO:0000256" key="5">
    <source>
        <dbReference type="ARBA" id="ARBA00022763"/>
    </source>
</evidence>
<dbReference type="NCBIfam" id="NF003592">
    <property type="entry name" value="PRK05254.1-5"/>
    <property type="match status" value="1"/>
</dbReference>
<keyword evidence="6 8" id="KW-0378">Hydrolase</keyword>
<dbReference type="GO" id="GO:0004844">
    <property type="term" value="F:uracil DNA N-glycosylase activity"/>
    <property type="evidence" value="ECO:0007669"/>
    <property type="project" value="UniProtKB-UniRule"/>
</dbReference>
<evidence type="ECO:0000256" key="9">
    <source>
        <dbReference type="PROSITE-ProRule" id="PRU10072"/>
    </source>
</evidence>
<comment type="similarity">
    <text evidence="3 8 10">Belongs to the uracil-DNA glycosylase (UDG) superfamily. UNG family.</text>
</comment>
<dbReference type="InterPro" id="IPR002043">
    <property type="entry name" value="UDG_fam1"/>
</dbReference>
<accession>A0A1G2DFA3</accession>
<reference evidence="12 13" key="1">
    <citation type="journal article" date="2016" name="Nat. Commun.">
        <title>Thousands of microbial genomes shed light on interconnected biogeochemical processes in an aquifer system.</title>
        <authorList>
            <person name="Anantharaman K."/>
            <person name="Brown C.T."/>
            <person name="Hug L.A."/>
            <person name="Sharon I."/>
            <person name="Castelle C.J."/>
            <person name="Probst A.J."/>
            <person name="Thomas B.C."/>
            <person name="Singh A."/>
            <person name="Wilkins M.J."/>
            <person name="Karaoz U."/>
            <person name="Brodie E.L."/>
            <person name="Williams K.H."/>
            <person name="Hubbard S.S."/>
            <person name="Banfield J.F."/>
        </authorList>
    </citation>
    <scope>NUCLEOTIDE SEQUENCE [LARGE SCALE GENOMIC DNA]</scope>
</reference>
<keyword evidence="8" id="KW-0963">Cytoplasm</keyword>
<feature type="active site" description="Proton acceptor" evidence="8 9">
    <location>
        <position position="69"/>
    </location>
</feature>
<evidence type="ECO:0000256" key="10">
    <source>
        <dbReference type="RuleBase" id="RU003780"/>
    </source>
</evidence>
<dbReference type="AlphaFoldDB" id="A0A1G2DFA3"/>
<comment type="catalytic activity">
    <reaction evidence="1 8 10">
        <text>Hydrolyzes single-stranded DNA or mismatched double-stranded DNA and polynucleotides, releasing free uracil.</text>
        <dbReference type="EC" id="3.2.2.27"/>
    </reaction>
</comment>
<evidence type="ECO:0000256" key="4">
    <source>
        <dbReference type="ARBA" id="ARBA00012030"/>
    </source>
</evidence>
<dbReference type="SMART" id="SM00987">
    <property type="entry name" value="UreE_C"/>
    <property type="match status" value="1"/>
</dbReference>
<comment type="subcellular location">
    <subcellularLocation>
        <location evidence="8">Cytoplasm</location>
    </subcellularLocation>
</comment>
<gene>
    <name evidence="8" type="primary">ung</name>
    <name evidence="12" type="ORF">A3C93_03315</name>
</gene>
<protein>
    <recommendedName>
        <fullName evidence="4 8">Uracil-DNA glycosylase</fullName>
        <shortName evidence="8">UDG</shortName>
        <ecNumber evidence="4 8">3.2.2.27</ecNumber>
    </recommendedName>
</protein>
<dbReference type="GO" id="GO:0097510">
    <property type="term" value="P:base-excision repair, AP site formation via deaminated base removal"/>
    <property type="evidence" value="ECO:0007669"/>
    <property type="project" value="TreeGrafter"/>
</dbReference>
<comment type="function">
    <text evidence="2 8 10">Excises uracil residues from the DNA which can arise as a result of misincorporation of dUMP residues by DNA polymerase or due to deamination of cytosine.</text>
</comment>
<evidence type="ECO:0000256" key="8">
    <source>
        <dbReference type="HAMAP-Rule" id="MF_00148"/>
    </source>
</evidence>
<dbReference type="EMBL" id="MHLO01000020">
    <property type="protein sequence ID" value="OGZ12315.1"/>
    <property type="molecule type" value="Genomic_DNA"/>
</dbReference>
<dbReference type="Proteomes" id="UP000178636">
    <property type="component" value="Unassembled WGS sequence"/>
</dbReference>
<name>A0A1G2DFA3_9BACT</name>
<evidence type="ECO:0000256" key="6">
    <source>
        <dbReference type="ARBA" id="ARBA00022801"/>
    </source>
</evidence>
<dbReference type="NCBIfam" id="NF003589">
    <property type="entry name" value="PRK05254.1-2"/>
    <property type="match status" value="1"/>
</dbReference>
<evidence type="ECO:0000313" key="13">
    <source>
        <dbReference type="Proteomes" id="UP000178636"/>
    </source>
</evidence>
<dbReference type="NCBIfam" id="NF003588">
    <property type="entry name" value="PRK05254.1-1"/>
    <property type="match status" value="1"/>
</dbReference>
<sequence>MDKDQKVKIAPAWEPLLQEEFAQAYFRELREKVRMAYLKDRVFPHPSRMFRAFELCAPKDVRVVILGQDPYHTPGVADGLAFSSFFKNPVPPSLENIYNEIEAEFGCVCPRTPELTHWAEQGVLLLNASLTVLAGRANSHADLGWHEFTDAVIGVVSRECDHVVFLLWGNYARQKRPLIDASKHLVLESPHPSPLSAHKGFFGNDHFKKANEYLEKNGRKSIDWC</sequence>
<evidence type="ECO:0000256" key="7">
    <source>
        <dbReference type="ARBA" id="ARBA00023204"/>
    </source>
</evidence>
<proteinExistence type="inferred from homology"/>
<dbReference type="PROSITE" id="PS00130">
    <property type="entry name" value="U_DNA_GLYCOSYLASE"/>
    <property type="match status" value="1"/>
</dbReference>
<organism evidence="12 13">
    <name type="scientific">Candidatus Lloydbacteria bacterium RIFCSPHIGHO2_02_FULL_54_17</name>
    <dbReference type="NCBI Taxonomy" id="1798664"/>
    <lineage>
        <taxon>Bacteria</taxon>
        <taxon>Candidatus Lloydiibacteriota</taxon>
    </lineage>
</organism>
<comment type="caution">
    <text evidence="12">The sequence shown here is derived from an EMBL/GenBank/DDBJ whole genome shotgun (WGS) entry which is preliminary data.</text>
</comment>
<evidence type="ECO:0000256" key="3">
    <source>
        <dbReference type="ARBA" id="ARBA00008184"/>
    </source>
</evidence>
<dbReference type="CDD" id="cd10027">
    <property type="entry name" value="UDG-F1-like"/>
    <property type="match status" value="1"/>
</dbReference>
<evidence type="ECO:0000259" key="11">
    <source>
        <dbReference type="SMART" id="SM00986"/>
    </source>
</evidence>
<feature type="domain" description="Uracil-DNA glycosylase-like" evidence="11">
    <location>
        <begin position="54"/>
        <end position="214"/>
    </location>
</feature>
<dbReference type="PANTHER" id="PTHR11264:SF0">
    <property type="entry name" value="URACIL-DNA GLYCOSYLASE"/>
    <property type="match status" value="1"/>
</dbReference>
<evidence type="ECO:0000256" key="2">
    <source>
        <dbReference type="ARBA" id="ARBA00002631"/>
    </source>
</evidence>
<keyword evidence="7 8" id="KW-0234">DNA repair</keyword>
<dbReference type="SMART" id="SM00986">
    <property type="entry name" value="UDG"/>
    <property type="match status" value="1"/>
</dbReference>
<dbReference type="InterPro" id="IPR018085">
    <property type="entry name" value="Ura-DNA_Glyclase_AS"/>
</dbReference>
<evidence type="ECO:0000256" key="1">
    <source>
        <dbReference type="ARBA" id="ARBA00001400"/>
    </source>
</evidence>
<dbReference type="PANTHER" id="PTHR11264">
    <property type="entry name" value="URACIL-DNA GLYCOSYLASE"/>
    <property type="match status" value="1"/>
</dbReference>
<dbReference type="Gene3D" id="3.40.470.10">
    <property type="entry name" value="Uracil-DNA glycosylase-like domain"/>
    <property type="match status" value="1"/>
</dbReference>
<dbReference type="Pfam" id="PF03167">
    <property type="entry name" value="UDG"/>
    <property type="match status" value="1"/>
</dbReference>
<evidence type="ECO:0000313" key="12">
    <source>
        <dbReference type="EMBL" id="OGZ12315.1"/>
    </source>
</evidence>
<dbReference type="EC" id="3.2.2.27" evidence="4 8"/>